<dbReference type="PRINTS" id="PR00368">
    <property type="entry name" value="FADPNR"/>
</dbReference>
<evidence type="ECO:0000313" key="16">
    <source>
        <dbReference type="Proteomes" id="UP000298517"/>
    </source>
</evidence>
<comment type="caution">
    <text evidence="15">The sequence shown here is derived from an EMBL/GenBank/DDBJ whole genome shotgun (WGS) entry which is preliminary data.</text>
</comment>
<evidence type="ECO:0000256" key="8">
    <source>
        <dbReference type="ARBA" id="ARBA00023002"/>
    </source>
</evidence>
<dbReference type="Gene3D" id="1.20.58.100">
    <property type="entry name" value="Fumarate reductase/succinate dehydrogenase flavoprotein-like, C-terminal domain"/>
    <property type="match status" value="1"/>
</dbReference>
<keyword evidence="16" id="KW-1185">Reference proteome</keyword>
<dbReference type="GO" id="GO:0005737">
    <property type="term" value="C:cytoplasm"/>
    <property type="evidence" value="ECO:0007669"/>
    <property type="project" value="UniProtKB-SubCell"/>
</dbReference>
<dbReference type="PIRSF" id="PIRSF000171">
    <property type="entry name" value="SDHA_APRA_LASPO"/>
    <property type="match status" value="1"/>
</dbReference>
<dbReference type="InterPro" id="IPR036188">
    <property type="entry name" value="FAD/NAD-bd_sf"/>
</dbReference>
<dbReference type="InterPro" id="IPR003953">
    <property type="entry name" value="FAD-dep_OxRdtase_2_FAD-bd"/>
</dbReference>
<dbReference type="InterPro" id="IPR037099">
    <property type="entry name" value="Fum_R/Succ_DH_flav-like_C_sf"/>
</dbReference>
<evidence type="ECO:0000256" key="2">
    <source>
        <dbReference type="ARBA" id="ARBA00004950"/>
    </source>
</evidence>
<evidence type="ECO:0000259" key="14">
    <source>
        <dbReference type="Pfam" id="PF02910"/>
    </source>
</evidence>
<evidence type="ECO:0000256" key="3">
    <source>
        <dbReference type="ARBA" id="ARBA00008562"/>
    </source>
</evidence>
<comment type="function">
    <text evidence="12">Catalyzes the oxidation of L-aspartate to iminoaspartate.</text>
</comment>
<dbReference type="SUPFAM" id="SSF56425">
    <property type="entry name" value="Succinate dehydrogenase/fumarate reductase flavoprotein, catalytic domain"/>
    <property type="match status" value="1"/>
</dbReference>
<feature type="domain" description="FAD-dependent oxidoreductase 2 FAD-binding" evidence="13">
    <location>
        <begin position="5"/>
        <end position="393"/>
    </location>
</feature>
<dbReference type="EMBL" id="SNQI01000002">
    <property type="protein sequence ID" value="TEW75606.1"/>
    <property type="molecule type" value="Genomic_DNA"/>
</dbReference>
<dbReference type="Gene3D" id="3.90.700.10">
    <property type="entry name" value="Succinate dehydrogenase/fumarate reductase flavoprotein, catalytic domain"/>
    <property type="match status" value="1"/>
</dbReference>
<dbReference type="PANTHER" id="PTHR42716">
    <property type="entry name" value="L-ASPARTATE OXIDASE"/>
    <property type="match status" value="1"/>
</dbReference>
<name>A0A4Y8AW71_9FLAO</name>
<dbReference type="OrthoDB" id="9806724at2"/>
<dbReference type="Pfam" id="PF02910">
    <property type="entry name" value="Succ_DH_flav_C"/>
    <property type="match status" value="1"/>
</dbReference>
<comment type="pathway">
    <text evidence="2 12">Cofactor biosynthesis; NAD(+) biosynthesis; iminoaspartate from L-aspartate (oxidase route): step 1/1.</text>
</comment>
<gene>
    <name evidence="15" type="primary">nadB</name>
    <name evidence="15" type="ORF">E2488_05305</name>
</gene>
<evidence type="ECO:0000256" key="4">
    <source>
        <dbReference type="ARBA" id="ARBA00012173"/>
    </source>
</evidence>
<evidence type="ECO:0000256" key="5">
    <source>
        <dbReference type="ARBA" id="ARBA00022630"/>
    </source>
</evidence>
<reference evidence="15 16" key="1">
    <citation type="journal article" date="2011" name="J. Microbiol.">
        <title>Gramella jeungdoensis sp. nov., isolated from a solar saltern in Korea.</title>
        <authorList>
            <person name="Joung Y."/>
            <person name="Kim H."/>
            <person name="Jang T."/>
            <person name="Ahn T.S."/>
            <person name="Joh K."/>
        </authorList>
    </citation>
    <scope>NUCLEOTIDE SEQUENCE [LARGE SCALE GENOMIC DNA]</scope>
    <source>
        <strain evidence="15 16">KCTC 23123</strain>
    </source>
</reference>
<dbReference type="InterPro" id="IPR005288">
    <property type="entry name" value="NadB"/>
</dbReference>
<dbReference type="EC" id="1.4.3.16" evidence="4 10"/>
<evidence type="ECO:0000256" key="10">
    <source>
        <dbReference type="NCBIfam" id="TIGR00551"/>
    </source>
</evidence>
<evidence type="ECO:0000256" key="6">
    <source>
        <dbReference type="ARBA" id="ARBA00022642"/>
    </source>
</evidence>
<dbReference type="Pfam" id="PF00890">
    <property type="entry name" value="FAD_binding_2"/>
    <property type="match status" value="1"/>
</dbReference>
<comment type="similarity">
    <text evidence="3 12">Belongs to the FAD-dependent oxidoreductase 2 family. NadB subfamily.</text>
</comment>
<evidence type="ECO:0000259" key="13">
    <source>
        <dbReference type="Pfam" id="PF00890"/>
    </source>
</evidence>
<keyword evidence="5 12" id="KW-0285">Flavoprotein</keyword>
<protein>
    <recommendedName>
        <fullName evidence="4 10">L-aspartate oxidase</fullName>
        <ecNumber evidence="4 10">1.4.3.16</ecNumber>
    </recommendedName>
</protein>
<comment type="cofactor">
    <cofactor evidence="1 12">
        <name>FAD</name>
        <dbReference type="ChEBI" id="CHEBI:57692"/>
    </cofactor>
</comment>
<dbReference type="SUPFAM" id="SSF46977">
    <property type="entry name" value="Succinate dehydrogenase/fumarate reductase flavoprotein C-terminal domain"/>
    <property type="match status" value="1"/>
</dbReference>
<feature type="domain" description="Fumarate reductase/succinate dehydrogenase flavoprotein-like C-terminal" evidence="14">
    <location>
        <begin position="441"/>
        <end position="519"/>
    </location>
</feature>
<evidence type="ECO:0000313" key="15">
    <source>
        <dbReference type="EMBL" id="TEW75606.1"/>
    </source>
</evidence>
<dbReference type="GO" id="GO:0009435">
    <property type="term" value="P:NAD+ biosynthetic process"/>
    <property type="evidence" value="ECO:0007669"/>
    <property type="project" value="UniProtKB-UniPathway"/>
</dbReference>
<dbReference type="SUPFAM" id="SSF51905">
    <property type="entry name" value="FAD/NAD(P)-binding domain"/>
    <property type="match status" value="1"/>
</dbReference>
<organism evidence="15 16">
    <name type="scientific">Gramella jeungdoensis</name>
    <dbReference type="NCBI Taxonomy" id="708091"/>
    <lineage>
        <taxon>Bacteria</taxon>
        <taxon>Pseudomonadati</taxon>
        <taxon>Bacteroidota</taxon>
        <taxon>Flavobacteriia</taxon>
        <taxon>Flavobacteriales</taxon>
        <taxon>Flavobacteriaceae</taxon>
        <taxon>Christiangramia</taxon>
    </lineage>
</organism>
<evidence type="ECO:0000256" key="1">
    <source>
        <dbReference type="ARBA" id="ARBA00001974"/>
    </source>
</evidence>
<feature type="active site" description="Proton acceptor" evidence="11">
    <location>
        <position position="291"/>
    </location>
</feature>
<dbReference type="Gene3D" id="3.50.50.60">
    <property type="entry name" value="FAD/NAD(P)-binding domain"/>
    <property type="match status" value="1"/>
</dbReference>
<keyword evidence="6 12" id="KW-0662">Pyridine nucleotide biosynthesis</keyword>
<dbReference type="AlphaFoldDB" id="A0A4Y8AW71"/>
<evidence type="ECO:0000256" key="12">
    <source>
        <dbReference type="RuleBase" id="RU362049"/>
    </source>
</evidence>
<keyword evidence="7 12" id="KW-0274">FAD</keyword>
<sequence>MHTTDFLVIGSGIAGLSFALKAATEFKDATVTIITKNEKNECNTKYAQGGISTVWDKTVDSFEQHTQDTLIAGDGICDEKVVKMVVKSAPDRLQELIDWGTQFDKTSNGEYSLGREGGHSQDRILHHKDITGAEIERALIEQVENAENITFLTYHYAIDLITEHQVKKKQIKRKEKVTCFGAYVLDEKKNIVKTFSAKVTMLATGGNGQVYNTTTNPVVATGDGIAMAYRAKAEISDVEFIQFHPTALYNPGEYPAFLISEAVRGEGAILRDYYGERFMKKYDDREELASRDIVARAIDNELKKSGTPNVYLDCTHLDYKAFKKHFPNITEKCMSLGIDVRKDYIPVSPAQHYICGGVNVNKKAKTSLKNLYASGEVTRTGLHGANRLASNSLLEGLVFSHNAVENLKKRFHKITIPQNVPVWNDSGVVKNMEKILITHDRNEVKTIMSNYVGIVRSNERLLRAEKRLKVLYEDNKRLYDHSELSTDLCELRNLITTAYLITQFSKNRKENRGGFYSADLV</sequence>
<dbReference type="InterPro" id="IPR015939">
    <property type="entry name" value="Fum_Rdtase/Succ_DH_flav-like_C"/>
</dbReference>
<proteinExistence type="inferred from homology"/>
<evidence type="ECO:0000256" key="9">
    <source>
        <dbReference type="ARBA" id="ARBA00048305"/>
    </source>
</evidence>
<accession>A0A4Y8AW71</accession>
<dbReference type="UniPathway" id="UPA00253">
    <property type="reaction ID" value="UER00326"/>
</dbReference>
<evidence type="ECO:0000256" key="7">
    <source>
        <dbReference type="ARBA" id="ARBA00022827"/>
    </source>
</evidence>
<dbReference type="Proteomes" id="UP000298517">
    <property type="component" value="Unassembled WGS sequence"/>
</dbReference>
<dbReference type="NCBIfam" id="TIGR00551">
    <property type="entry name" value="nadB"/>
    <property type="match status" value="1"/>
</dbReference>
<dbReference type="GO" id="GO:0008734">
    <property type="term" value="F:L-aspartate oxidase activity"/>
    <property type="evidence" value="ECO:0007669"/>
    <property type="project" value="UniProtKB-UniRule"/>
</dbReference>
<evidence type="ECO:0000256" key="11">
    <source>
        <dbReference type="PIRSR" id="PIRSR000171-1"/>
    </source>
</evidence>
<dbReference type="FunFam" id="3.90.700.10:FF:000002">
    <property type="entry name" value="L-aspartate oxidase"/>
    <property type="match status" value="1"/>
</dbReference>
<comment type="subcellular location">
    <subcellularLocation>
        <location evidence="12">Cytoplasm</location>
    </subcellularLocation>
</comment>
<keyword evidence="8 12" id="KW-0560">Oxidoreductase</keyword>
<dbReference type="PANTHER" id="PTHR42716:SF2">
    <property type="entry name" value="L-ASPARTATE OXIDASE, CHLOROPLASTIC"/>
    <property type="match status" value="1"/>
</dbReference>
<comment type="catalytic activity">
    <reaction evidence="9">
        <text>L-aspartate + O2 = iminosuccinate + H2O2</text>
        <dbReference type="Rhea" id="RHEA:25876"/>
        <dbReference type="ChEBI" id="CHEBI:15379"/>
        <dbReference type="ChEBI" id="CHEBI:16240"/>
        <dbReference type="ChEBI" id="CHEBI:29991"/>
        <dbReference type="ChEBI" id="CHEBI:77875"/>
        <dbReference type="EC" id="1.4.3.16"/>
    </reaction>
    <physiologicalReaction direction="left-to-right" evidence="9">
        <dbReference type="Rhea" id="RHEA:25877"/>
    </physiologicalReaction>
</comment>
<dbReference type="InterPro" id="IPR027477">
    <property type="entry name" value="Succ_DH/fumarate_Rdtase_cat_sf"/>
</dbReference>